<comment type="caution">
    <text evidence="4">The sequence shown here is derived from an EMBL/GenBank/DDBJ whole genome shotgun (WGS) entry which is preliminary data.</text>
</comment>
<feature type="chain" id="PRO_5003208272" description="BD-FAE-like domain-containing protein" evidence="2">
    <location>
        <begin position="48"/>
        <end position="300"/>
    </location>
</feature>
<name>E6MPZ8_9BACT</name>
<evidence type="ECO:0000313" key="5">
    <source>
        <dbReference type="Proteomes" id="UP000003874"/>
    </source>
</evidence>
<reference evidence="4 5" key="1">
    <citation type="submission" date="2010-12" db="EMBL/GenBank/DDBJ databases">
        <authorList>
            <person name="Muzny D."/>
            <person name="Qin X."/>
            <person name="Deng J."/>
            <person name="Jiang H."/>
            <person name="Liu Y."/>
            <person name="Qu J."/>
            <person name="Song X.-Z."/>
            <person name="Zhang L."/>
            <person name="Thornton R."/>
            <person name="Coyle M."/>
            <person name="Francisco L."/>
            <person name="Jackson L."/>
            <person name="Javaid M."/>
            <person name="Korchina V."/>
            <person name="Kovar C."/>
            <person name="Mata R."/>
            <person name="Mathew T."/>
            <person name="Ngo R."/>
            <person name="Nguyen L."/>
            <person name="Nguyen N."/>
            <person name="Okwuonu G."/>
            <person name="Ongeri F."/>
            <person name="Pham C."/>
            <person name="Simmons D."/>
            <person name="Wilczek-Boney K."/>
            <person name="Hale W."/>
            <person name="Jakkamsetti A."/>
            <person name="Pham P."/>
            <person name="Ruth R."/>
            <person name="San Lucas F."/>
            <person name="Warren J."/>
            <person name="Zhang J."/>
            <person name="Zhao Z."/>
            <person name="Zhou C."/>
            <person name="Zhu D."/>
            <person name="Lee S."/>
            <person name="Bess C."/>
            <person name="Blankenburg K."/>
            <person name="Forbes L."/>
            <person name="Fu Q."/>
            <person name="Gubbala S."/>
            <person name="Hirani K."/>
            <person name="Jayaseelan J.C."/>
            <person name="Lara F."/>
            <person name="Munidasa M."/>
            <person name="Palculict T."/>
            <person name="Patil S."/>
            <person name="Pu L.-L."/>
            <person name="Saada N."/>
            <person name="Tang L."/>
            <person name="Weissenberger G."/>
            <person name="Zhu Y."/>
            <person name="Hemphill L."/>
            <person name="Shang Y."/>
            <person name="Youmans B."/>
            <person name="Ayvaz T."/>
            <person name="Ross M."/>
            <person name="Santibanez J."/>
            <person name="Aqrawi P."/>
            <person name="Gross S."/>
            <person name="Joshi V."/>
            <person name="Fowler G."/>
            <person name="Nazareth L."/>
            <person name="Reid J."/>
            <person name="Worley K."/>
            <person name="Petrosino J."/>
            <person name="Highlander S."/>
            <person name="Gibbs R."/>
        </authorList>
    </citation>
    <scope>NUCLEOTIDE SEQUENCE [LARGE SCALE GENOMIC DNA]</scope>
    <source>
        <strain evidence="4 5">DSM 15606</strain>
    </source>
</reference>
<dbReference type="Proteomes" id="UP000003874">
    <property type="component" value="Unassembled WGS sequence"/>
</dbReference>
<dbReference type="Pfam" id="PF20434">
    <property type="entry name" value="BD-FAE"/>
    <property type="match status" value="1"/>
</dbReference>
<dbReference type="InterPro" id="IPR050300">
    <property type="entry name" value="GDXG_lipolytic_enzyme"/>
</dbReference>
<organism evidence="4 5">
    <name type="scientific">Segatella salivae DSM 15606</name>
    <dbReference type="NCBI Taxonomy" id="888832"/>
    <lineage>
        <taxon>Bacteria</taxon>
        <taxon>Pseudomonadati</taxon>
        <taxon>Bacteroidota</taxon>
        <taxon>Bacteroidia</taxon>
        <taxon>Bacteroidales</taxon>
        <taxon>Prevotellaceae</taxon>
        <taxon>Segatella</taxon>
    </lineage>
</organism>
<dbReference type="Gene3D" id="3.40.50.1820">
    <property type="entry name" value="alpha/beta hydrolase"/>
    <property type="match status" value="1"/>
</dbReference>
<evidence type="ECO:0000259" key="3">
    <source>
        <dbReference type="Pfam" id="PF20434"/>
    </source>
</evidence>
<protein>
    <recommendedName>
        <fullName evidence="3">BD-FAE-like domain-containing protein</fullName>
    </recommendedName>
</protein>
<proteinExistence type="predicted"/>
<keyword evidence="5" id="KW-1185">Reference proteome</keyword>
<dbReference type="PANTHER" id="PTHR48081:SF6">
    <property type="entry name" value="PEPTIDASE S9 PROLYL OLIGOPEPTIDASE CATALYTIC DOMAIN-CONTAINING PROTEIN"/>
    <property type="match status" value="1"/>
</dbReference>
<sequence>MLQYYDFFVIFATTMTKIIRKIKYNHMKTKHLMLALLACFCLTNAKAQTPMEINLWQGKPAVSNGNDADTAKVYVYLPDTKTATGRAIVICPGGAYARLAMNHEGKDWSGYLNNLGIAAIVLKYRMPNGNLEVPIADAEAAIKLVRDNASSWHINRNDIGIMGFSAGGHLASVIATHSKGDAKPNFQILFYPVITMLPGYTHQQSHDNLLGKDARKKDEKDYSSDLQVTRVTPRAFIALSDDDKAVMPANGVNYYLELYRHDVPATLHVFPSGGHGWGIRPNFKFHTTMLQELKDWLQEK</sequence>
<feature type="domain" description="BD-FAE-like" evidence="3">
    <location>
        <begin position="75"/>
        <end position="249"/>
    </location>
</feature>
<keyword evidence="1" id="KW-0378">Hydrolase</keyword>
<gene>
    <name evidence="4" type="ORF">HMPREF9420_1566</name>
</gene>
<dbReference type="InterPro" id="IPR049492">
    <property type="entry name" value="BD-FAE-like_dom"/>
</dbReference>
<dbReference type="InterPro" id="IPR029058">
    <property type="entry name" value="AB_hydrolase_fold"/>
</dbReference>
<accession>E6MPZ8</accession>
<feature type="signal peptide" evidence="2">
    <location>
        <begin position="1"/>
        <end position="47"/>
    </location>
</feature>
<keyword evidence="2" id="KW-0732">Signal</keyword>
<dbReference type="AlphaFoldDB" id="E6MPZ8"/>
<evidence type="ECO:0000256" key="1">
    <source>
        <dbReference type="ARBA" id="ARBA00022801"/>
    </source>
</evidence>
<dbReference type="EMBL" id="AEQO01000133">
    <property type="protein sequence ID" value="EFV04315.1"/>
    <property type="molecule type" value="Genomic_DNA"/>
</dbReference>
<dbReference type="SUPFAM" id="SSF53474">
    <property type="entry name" value="alpha/beta-Hydrolases"/>
    <property type="match status" value="1"/>
</dbReference>
<dbReference type="eggNOG" id="COG0657">
    <property type="taxonomic scope" value="Bacteria"/>
</dbReference>
<evidence type="ECO:0000313" key="4">
    <source>
        <dbReference type="EMBL" id="EFV04315.1"/>
    </source>
</evidence>
<evidence type="ECO:0000256" key="2">
    <source>
        <dbReference type="SAM" id="SignalP"/>
    </source>
</evidence>
<dbReference type="STRING" id="888832.HMPREF9420_1566"/>
<dbReference type="HOGENOM" id="CLU_012494_5_1_10"/>
<dbReference type="PANTHER" id="PTHR48081">
    <property type="entry name" value="AB HYDROLASE SUPERFAMILY PROTEIN C4A8.06C"/>
    <property type="match status" value="1"/>
</dbReference>
<dbReference type="GO" id="GO:0016787">
    <property type="term" value="F:hydrolase activity"/>
    <property type="evidence" value="ECO:0007669"/>
    <property type="project" value="UniProtKB-KW"/>
</dbReference>